<dbReference type="SUPFAM" id="SSF49313">
    <property type="entry name" value="Cadherin-like"/>
    <property type="match status" value="2"/>
</dbReference>
<name>A0ABY7EMV7_MYAAR</name>
<evidence type="ECO:0000256" key="2">
    <source>
        <dbReference type="ARBA" id="ARBA00022989"/>
    </source>
</evidence>
<dbReference type="InterPro" id="IPR015919">
    <property type="entry name" value="Cadherin-like_sf"/>
</dbReference>
<evidence type="ECO:0008006" key="5">
    <source>
        <dbReference type="Google" id="ProtNLM"/>
    </source>
</evidence>
<evidence type="ECO:0000256" key="1">
    <source>
        <dbReference type="ARBA" id="ARBA00022692"/>
    </source>
</evidence>
<sequence>MTPLEVEGCLSILKRVATITQWQGIQADGSTAISNFPAGADSIAASAILLSESVTGTLFTLTATAGTGTVSYAFASDGNPSSIAATTITAAGVVSLATGSSFDFETTTSYVFKIVATSDSGATDTGTATLTLSITDATEWSQSEYDACLSATSLAAGASIGTYNSTDVKSGQTVAYTNTGGTDTAKFTIGAASGELTVASSQTLETSTKYIYTVQLTATVSGVTPGTTTVNVKLGCSSGTSQITVLLCVLLMSVLTSLYH</sequence>
<dbReference type="EMBL" id="CP111018">
    <property type="protein sequence ID" value="WAR10141.1"/>
    <property type="molecule type" value="Genomic_DNA"/>
</dbReference>
<gene>
    <name evidence="3" type="ORF">MAR_035217</name>
</gene>
<accession>A0ABY7EMV7</accession>
<proteinExistence type="predicted"/>
<evidence type="ECO:0000313" key="3">
    <source>
        <dbReference type="EMBL" id="WAR10141.1"/>
    </source>
</evidence>
<keyword evidence="2" id="KW-0472">Membrane</keyword>
<dbReference type="PANTHER" id="PTHR24026">
    <property type="entry name" value="FAT ATYPICAL CADHERIN-RELATED"/>
    <property type="match status" value="1"/>
</dbReference>
<dbReference type="PANTHER" id="PTHR24026:SF126">
    <property type="entry name" value="PROTOCADHERIN FAT 4"/>
    <property type="match status" value="1"/>
</dbReference>
<keyword evidence="2" id="KW-1133">Transmembrane helix</keyword>
<keyword evidence="4" id="KW-1185">Reference proteome</keyword>
<evidence type="ECO:0000313" key="4">
    <source>
        <dbReference type="Proteomes" id="UP001164746"/>
    </source>
</evidence>
<dbReference type="Gene3D" id="2.60.40.60">
    <property type="entry name" value="Cadherins"/>
    <property type="match status" value="2"/>
</dbReference>
<organism evidence="3 4">
    <name type="scientific">Mya arenaria</name>
    <name type="common">Soft-shell clam</name>
    <dbReference type="NCBI Taxonomy" id="6604"/>
    <lineage>
        <taxon>Eukaryota</taxon>
        <taxon>Metazoa</taxon>
        <taxon>Spiralia</taxon>
        <taxon>Lophotrochozoa</taxon>
        <taxon>Mollusca</taxon>
        <taxon>Bivalvia</taxon>
        <taxon>Autobranchia</taxon>
        <taxon>Heteroconchia</taxon>
        <taxon>Euheterodonta</taxon>
        <taxon>Imparidentia</taxon>
        <taxon>Neoheterodontei</taxon>
        <taxon>Myida</taxon>
        <taxon>Myoidea</taxon>
        <taxon>Myidae</taxon>
        <taxon>Mya</taxon>
    </lineage>
</organism>
<dbReference type="CDD" id="cd11304">
    <property type="entry name" value="Cadherin_repeat"/>
    <property type="match status" value="2"/>
</dbReference>
<protein>
    <recommendedName>
        <fullName evidence="5">Cadherin domain-containing protein</fullName>
    </recommendedName>
</protein>
<dbReference type="Proteomes" id="UP001164746">
    <property type="component" value="Chromosome 7"/>
</dbReference>
<keyword evidence="1" id="KW-0812">Transmembrane</keyword>
<reference evidence="3" key="1">
    <citation type="submission" date="2022-11" db="EMBL/GenBank/DDBJ databases">
        <title>Centuries of genome instability and evolution in soft-shell clam transmissible cancer (bioRxiv).</title>
        <authorList>
            <person name="Hart S.F.M."/>
            <person name="Yonemitsu M.A."/>
            <person name="Giersch R.M."/>
            <person name="Beal B.F."/>
            <person name="Arriagada G."/>
            <person name="Davis B.W."/>
            <person name="Ostrander E.A."/>
            <person name="Goff S.P."/>
            <person name="Metzger M.J."/>
        </authorList>
    </citation>
    <scope>NUCLEOTIDE SEQUENCE</scope>
    <source>
        <strain evidence="3">MELC-2E11</strain>
        <tissue evidence="3">Siphon/mantle</tissue>
    </source>
</reference>